<protein>
    <recommendedName>
        <fullName evidence="2">Multiple myeloma tumor-associated protein 2-like N-terminal domain-containing protein</fullName>
    </recommendedName>
</protein>
<feature type="domain" description="Multiple myeloma tumor-associated protein 2-like N-terminal" evidence="2">
    <location>
        <begin position="12"/>
        <end position="88"/>
    </location>
</feature>
<proteinExistence type="predicted"/>
<accession>A0A7S2HSU1</accession>
<evidence type="ECO:0000256" key="1">
    <source>
        <dbReference type="SAM" id="MobiDB-lite"/>
    </source>
</evidence>
<reference evidence="3" key="1">
    <citation type="submission" date="2021-01" db="EMBL/GenBank/DDBJ databases">
        <authorList>
            <person name="Corre E."/>
            <person name="Pelletier E."/>
            <person name="Niang G."/>
            <person name="Scheremetjew M."/>
            <person name="Finn R."/>
            <person name="Kale V."/>
            <person name="Holt S."/>
            <person name="Cochrane G."/>
            <person name="Meng A."/>
            <person name="Brown T."/>
            <person name="Cohen L."/>
        </authorList>
    </citation>
    <scope>NUCLEOTIDE SEQUENCE</scope>
    <source>
        <strain evidence="3">CCMP2222</strain>
    </source>
</reference>
<organism evidence="3">
    <name type="scientific">Alexandrium andersonii</name>
    <dbReference type="NCBI Taxonomy" id="327968"/>
    <lineage>
        <taxon>Eukaryota</taxon>
        <taxon>Sar</taxon>
        <taxon>Alveolata</taxon>
        <taxon>Dinophyceae</taxon>
        <taxon>Gonyaulacales</taxon>
        <taxon>Pyrocystaceae</taxon>
        <taxon>Alexandrium</taxon>
    </lineage>
</organism>
<dbReference type="PANTHER" id="PTHR14580:SF0">
    <property type="entry name" value="MULTIPLE MYELOMA TUMOR-ASSOCIATED PROTEIN 2"/>
    <property type="match status" value="1"/>
</dbReference>
<feature type="compositionally biased region" description="Low complexity" evidence="1">
    <location>
        <begin position="326"/>
        <end position="337"/>
    </location>
</feature>
<dbReference type="AlphaFoldDB" id="A0A7S2HSU1"/>
<feature type="compositionally biased region" description="Basic and acidic residues" evidence="1">
    <location>
        <begin position="197"/>
        <end position="206"/>
    </location>
</feature>
<feature type="region of interest" description="Disordered" evidence="1">
    <location>
        <begin position="184"/>
        <end position="337"/>
    </location>
</feature>
<sequence length="337" mass="37756">MGDPLKVRIRDGCRGGSEQFKWNSIKEQEFKDRECYLGASTKVGMMGKFARYYVHDWYAKKRETTETIDSERNAVQAYEEELMQEALGLKPKKLLLSKRQLTEDEMKDLLRREDDKGSDQKGRDAMGPQKKVMRNEHGEEVATSNEEMVAIAARDALVKGIGFASHRTSKLEEIKAKTLGTVSSLEGTSKQGPVSAEEIKLEEIKNELQGGSSSSSSALRPKEEAAEVKQEVKEEVNTEEGGLRSAKRPHAEEGSEERKRRKAAKKEVKKEKKRKKAEKKLRKAEKKLKKQEKKQRKAAKKEAAQQGKRTGRNSPTPERPAGGWRSSSGSGSSSSSS</sequence>
<feature type="compositionally biased region" description="Basic and acidic residues" evidence="1">
    <location>
        <begin position="108"/>
        <end position="124"/>
    </location>
</feature>
<dbReference type="Pfam" id="PF10159">
    <property type="entry name" value="MMtag"/>
    <property type="match status" value="1"/>
</dbReference>
<evidence type="ECO:0000313" key="3">
    <source>
        <dbReference type="EMBL" id="CAD9498836.1"/>
    </source>
</evidence>
<dbReference type="PANTHER" id="PTHR14580">
    <property type="entry name" value="MULTIPLE MYELOMA TUMOR-ASSOCIATED PROTEIN 2 FAMILY MEMBER"/>
    <property type="match status" value="1"/>
</dbReference>
<gene>
    <name evidence="3" type="ORF">AAND1436_LOCUS36599</name>
</gene>
<dbReference type="EMBL" id="HBGQ01076398">
    <property type="protein sequence ID" value="CAD9498836.1"/>
    <property type="molecule type" value="Transcribed_RNA"/>
</dbReference>
<evidence type="ECO:0000259" key="2">
    <source>
        <dbReference type="Pfam" id="PF10159"/>
    </source>
</evidence>
<feature type="compositionally biased region" description="Basic and acidic residues" evidence="1">
    <location>
        <begin position="249"/>
        <end position="258"/>
    </location>
</feature>
<dbReference type="InterPro" id="IPR039207">
    <property type="entry name" value="MMTAG2-like"/>
</dbReference>
<feature type="compositionally biased region" description="Basic residues" evidence="1">
    <location>
        <begin position="271"/>
        <end position="299"/>
    </location>
</feature>
<name>A0A7S2HSU1_9DINO</name>
<feature type="compositionally biased region" description="Basic and acidic residues" evidence="1">
    <location>
        <begin position="220"/>
        <end position="236"/>
    </location>
</feature>
<dbReference type="InterPro" id="IPR019315">
    <property type="entry name" value="MMTA2_N"/>
</dbReference>
<feature type="region of interest" description="Disordered" evidence="1">
    <location>
        <begin position="108"/>
        <end position="143"/>
    </location>
</feature>